<evidence type="ECO:0000313" key="3">
    <source>
        <dbReference type="Proteomes" id="UP000676194"/>
    </source>
</evidence>
<dbReference type="Pfam" id="PF07617">
    <property type="entry name" value="DUF1579"/>
    <property type="match status" value="1"/>
</dbReference>
<keyword evidence="3" id="KW-1185">Reference proteome</keyword>
<keyword evidence="1" id="KW-0732">Signal</keyword>
<dbReference type="Proteomes" id="UP000676194">
    <property type="component" value="Chromosome"/>
</dbReference>
<protein>
    <submittedName>
        <fullName evidence="2">DUF1579 domain-containing protein</fullName>
    </submittedName>
</protein>
<accession>A0A8E6B408</accession>
<dbReference type="KEGG" id="tsph:KIH39_17875"/>
<dbReference type="AlphaFoldDB" id="A0A8E6B408"/>
<dbReference type="EMBL" id="CP074694">
    <property type="protein sequence ID" value="QVL30711.1"/>
    <property type="molecule type" value="Genomic_DNA"/>
</dbReference>
<dbReference type="InterPro" id="IPR011473">
    <property type="entry name" value="DUF1579"/>
</dbReference>
<organism evidence="2 3">
    <name type="scientific">Telmatocola sphagniphila</name>
    <dbReference type="NCBI Taxonomy" id="1123043"/>
    <lineage>
        <taxon>Bacteria</taxon>
        <taxon>Pseudomonadati</taxon>
        <taxon>Planctomycetota</taxon>
        <taxon>Planctomycetia</taxon>
        <taxon>Gemmatales</taxon>
        <taxon>Gemmataceae</taxon>
    </lineage>
</organism>
<gene>
    <name evidence="2" type="ORF">KIH39_17875</name>
</gene>
<proteinExistence type="predicted"/>
<name>A0A8E6B408_9BACT</name>
<sequence length="172" mass="19334">MVVFLKALLIGVALLHLSLPAQAQEPQKPSKDQEYLKRLVGSWSADSENGKGTMIYKMELGGLWLMGDFEGEFGGFKFQGKSLESYDSATKKYRSVWVDSFSTQPRIMEGDLDKEGKIMTLTGTGRGADQKTVNYKSVTEIKNDDTVNYSLFLVDKDGKELPMVKLTYKRKK</sequence>
<evidence type="ECO:0000256" key="1">
    <source>
        <dbReference type="SAM" id="SignalP"/>
    </source>
</evidence>
<dbReference type="RefSeq" id="WP_213494594.1">
    <property type="nucleotide sequence ID" value="NZ_CP074694.1"/>
</dbReference>
<evidence type="ECO:0000313" key="2">
    <source>
        <dbReference type="EMBL" id="QVL30711.1"/>
    </source>
</evidence>
<feature type="chain" id="PRO_5034269945" evidence="1">
    <location>
        <begin position="24"/>
        <end position="172"/>
    </location>
</feature>
<reference evidence="2" key="1">
    <citation type="submission" date="2021-05" db="EMBL/GenBank/DDBJ databases">
        <title>Complete genome sequence of the cellulolytic planctomycete Telmatocola sphagniphila SP2T and characterization of the first cellulase from planctomycetes.</title>
        <authorList>
            <person name="Rakitin A.L."/>
            <person name="Beletsky A.V."/>
            <person name="Naumoff D.G."/>
            <person name="Kulichevskaya I.S."/>
            <person name="Mardanov A.V."/>
            <person name="Ravin N.V."/>
            <person name="Dedysh S.N."/>
        </authorList>
    </citation>
    <scope>NUCLEOTIDE SEQUENCE</scope>
    <source>
        <strain evidence="2">SP2T</strain>
    </source>
</reference>
<feature type="signal peptide" evidence="1">
    <location>
        <begin position="1"/>
        <end position="23"/>
    </location>
</feature>